<dbReference type="InterPro" id="IPR003812">
    <property type="entry name" value="Fido"/>
</dbReference>
<dbReference type="InterPro" id="IPR036597">
    <property type="entry name" value="Fido-like_dom_sf"/>
</dbReference>
<dbReference type="InterPro" id="IPR040198">
    <property type="entry name" value="Fido_containing"/>
</dbReference>
<reference evidence="4 5" key="1">
    <citation type="submission" date="2016-03" db="EMBL/GenBank/DDBJ databases">
        <authorList>
            <person name="Ploux O."/>
        </authorList>
    </citation>
    <scope>NUCLEOTIDE SEQUENCE [LARGE SCALE GENOMIC DNA]</scope>
    <source>
        <strain evidence="4 5">R-45378</strain>
    </source>
</reference>
<accession>A0A177N496</accession>
<feature type="active site" evidence="1">
    <location>
        <position position="212"/>
    </location>
</feature>
<evidence type="ECO:0000259" key="3">
    <source>
        <dbReference type="PROSITE" id="PS51459"/>
    </source>
</evidence>
<evidence type="ECO:0000313" key="5">
    <source>
        <dbReference type="Proteomes" id="UP000077857"/>
    </source>
</evidence>
<dbReference type="GO" id="GO:0005524">
    <property type="term" value="F:ATP binding"/>
    <property type="evidence" value="ECO:0007669"/>
    <property type="project" value="UniProtKB-KW"/>
</dbReference>
<feature type="domain" description="Fido" evidence="3">
    <location>
        <begin position="118"/>
        <end position="292"/>
    </location>
</feature>
<dbReference type="Gene3D" id="1.10.3290.10">
    <property type="entry name" value="Fido-like domain"/>
    <property type="match status" value="1"/>
</dbReference>
<dbReference type="PROSITE" id="PS51459">
    <property type="entry name" value="FIDO"/>
    <property type="match status" value="1"/>
</dbReference>
<dbReference type="RefSeq" id="WP_064041748.1">
    <property type="nucleotide sequence ID" value="NZ_LUUJ01000106.1"/>
</dbReference>
<evidence type="ECO:0000256" key="2">
    <source>
        <dbReference type="PIRSR" id="PIRSR640198-2"/>
    </source>
</evidence>
<feature type="binding site" evidence="2">
    <location>
        <begin position="165"/>
        <end position="168"/>
    </location>
    <ligand>
        <name>ATP</name>
        <dbReference type="ChEBI" id="CHEBI:30616"/>
    </ligand>
</feature>
<keyword evidence="2" id="KW-0547">Nucleotide-binding</keyword>
<proteinExistence type="predicted"/>
<protein>
    <submittedName>
        <fullName evidence="4">Filamentation induced by cAMP protein fic</fullName>
    </submittedName>
</protein>
<dbReference type="Proteomes" id="UP000077857">
    <property type="component" value="Unassembled WGS sequence"/>
</dbReference>
<dbReference type="PANTHER" id="PTHR13504:SF38">
    <property type="entry name" value="FIDO DOMAIN-CONTAINING PROTEIN"/>
    <property type="match status" value="1"/>
</dbReference>
<feature type="binding site" evidence="2">
    <location>
        <begin position="216"/>
        <end position="223"/>
    </location>
    <ligand>
        <name>ATP</name>
        <dbReference type="ChEBI" id="CHEBI:30616"/>
    </ligand>
</feature>
<organism evidence="4 5">
    <name type="scientific">Methylomonas koyamae</name>
    <dbReference type="NCBI Taxonomy" id="702114"/>
    <lineage>
        <taxon>Bacteria</taxon>
        <taxon>Pseudomonadati</taxon>
        <taxon>Pseudomonadota</taxon>
        <taxon>Gammaproteobacteria</taxon>
        <taxon>Methylococcales</taxon>
        <taxon>Methylococcaceae</taxon>
        <taxon>Methylomonas</taxon>
    </lineage>
</organism>
<dbReference type="EMBL" id="LUUJ01000106">
    <property type="protein sequence ID" value="OAI12796.1"/>
    <property type="molecule type" value="Genomic_DNA"/>
</dbReference>
<evidence type="ECO:0000313" key="4">
    <source>
        <dbReference type="EMBL" id="OAI12796.1"/>
    </source>
</evidence>
<comment type="caution">
    <text evidence="4">The sequence shown here is derived from an EMBL/GenBank/DDBJ whole genome shotgun (WGS) entry which is preliminary data.</text>
</comment>
<name>A0A177N496_9GAMM</name>
<dbReference type="AlphaFoldDB" id="A0A177N496"/>
<dbReference type="SUPFAM" id="SSF140931">
    <property type="entry name" value="Fic-like"/>
    <property type="match status" value="1"/>
</dbReference>
<keyword evidence="2" id="KW-0067">ATP-binding</keyword>
<dbReference type="Pfam" id="PF02661">
    <property type="entry name" value="Fic"/>
    <property type="match status" value="1"/>
</dbReference>
<dbReference type="OrthoDB" id="9807853at2"/>
<sequence>MPISTETPYRIEPCLLENPPLDVVDLVAELTSLTEQLGARLHPDAAASLADMVRIMNCYYSNLIEGHNTIPRDIERALANELDNDQSRRNLQIEARAHIRVQKLIDEMNAQHALPEPASSDFLQWLHTEFYRDASDEMLVIKQGQQDFKMVPGEFRSLAVHDVAVGRHLPPSSEVVANFMRHFEQRYRLEPMGKGSRILAMAAAHHRLAYIHPFADGNGRVSRLMSHAMGLKAGIGAFGLWSISRGLARGLHSRQEYKQMMDYADNPRQGDLDGRGNLSQKALTEFVRWFLSVCIDQAKFMTSLFEFDRLVNRLKIYTDRQGLRPEAFFILQRILLQGEMPRGEAERVTGLKERSARMVLADLVKDGIVNSLTPKGPISLRFTSQSIDLLFPKLFAES</sequence>
<dbReference type="PANTHER" id="PTHR13504">
    <property type="entry name" value="FIDO DOMAIN-CONTAINING PROTEIN DDB_G0283145"/>
    <property type="match status" value="1"/>
</dbReference>
<evidence type="ECO:0000256" key="1">
    <source>
        <dbReference type="PIRSR" id="PIRSR640198-1"/>
    </source>
</evidence>
<gene>
    <name evidence="4" type="ORF">A1507_18695</name>
</gene>